<gene>
    <name evidence="1" type="ORF">RAG0_03818</name>
</gene>
<evidence type="ECO:0000313" key="2">
    <source>
        <dbReference type="Proteomes" id="UP000178912"/>
    </source>
</evidence>
<sequence>MQLSQLLQELMHHIDLNDEEFVEMWHGYLSYERGLEYLGPDETRKTTLAGFIIAGKTATRYDPYGIRAIPGAESSESPGLRGVYQVDPPPTEELLRLAWDLDRHVFQLSFQDLSAGNGMTSFGIGGHVIEIAMEGIRAGHLLWSCSSRNKSIAIILCIFGSAYFADILCRKWKDVPSSTLDERRSREDMRMTLDFSIGELQVLNRPFRSKRTGIIQQ</sequence>
<name>A0A1E1K6A5_9HELO</name>
<proteinExistence type="predicted"/>
<protein>
    <submittedName>
        <fullName evidence="1">Uncharacterized protein</fullName>
    </submittedName>
</protein>
<accession>A0A1E1K6A5</accession>
<dbReference type="AlphaFoldDB" id="A0A1E1K6A5"/>
<dbReference type="Proteomes" id="UP000178912">
    <property type="component" value="Unassembled WGS sequence"/>
</dbReference>
<reference evidence="2" key="1">
    <citation type="submission" date="2016-03" db="EMBL/GenBank/DDBJ databases">
        <authorList>
            <person name="Guldener U."/>
        </authorList>
    </citation>
    <scope>NUCLEOTIDE SEQUENCE [LARGE SCALE GENOMIC DNA]</scope>
    <source>
        <strain evidence="2">04CH-RAC-A.6.1</strain>
    </source>
</reference>
<evidence type="ECO:0000313" key="1">
    <source>
        <dbReference type="EMBL" id="CZS93628.1"/>
    </source>
</evidence>
<organism evidence="1 2">
    <name type="scientific">Rhynchosporium agropyri</name>
    <dbReference type="NCBI Taxonomy" id="914238"/>
    <lineage>
        <taxon>Eukaryota</taxon>
        <taxon>Fungi</taxon>
        <taxon>Dikarya</taxon>
        <taxon>Ascomycota</taxon>
        <taxon>Pezizomycotina</taxon>
        <taxon>Leotiomycetes</taxon>
        <taxon>Helotiales</taxon>
        <taxon>Ploettnerulaceae</taxon>
        <taxon>Rhynchosporium</taxon>
    </lineage>
</organism>
<dbReference type="EMBL" id="FJUX01000016">
    <property type="protein sequence ID" value="CZS93628.1"/>
    <property type="molecule type" value="Genomic_DNA"/>
</dbReference>
<keyword evidence="2" id="KW-1185">Reference proteome</keyword>